<dbReference type="STRING" id="270351.Maq22A_c25875"/>
<dbReference type="PATRIC" id="fig|270351.10.peg.4961"/>
<sequence length="146" mass="14909">MRCNHSAGRARLARRGPLWCRRHACPRISPVFRPRLLVLLGLIALSVAACGRRGPLEPPPAAVPAAQPKASPGAGTARPKTGAAAVNTLPGGVGLSAGGSAPDEEDELPAAAIAPPTGLPAPTESSSRRRKGFTVPQGPFPLDPLL</sequence>
<evidence type="ECO:0000256" key="4">
    <source>
        <dbReference type="ARBA" id="ARBA00023139"/>
    </source>
</evidence>
<dbReference type="NCBIfam" id="NF047847">
    <property type="entry name" value="SS_mature_LptM"/>
    <property type="match status" value="1"/>
</dbReference>
<dbReference type="Proteomes" id="UP000061432">
    <property type="component" value="Chromosome"/>
</dbReference>
<keyword evidence="6" id="KW-0449">Lipoprotein</keyword>
<keyword evidence="5" id="KW-0998">Cell outer membrane</keyword>
<reference evidence="9" key="2">
    <citation type="submission" date="2015-01" db="EMBL/GenBank/DDBJ databases">
        <title>Complete genome sequence of Methylobacterium aquaticum strain 22A.</title>
        <authorList>
            <person name="Tani A."/>
            <person name="Ogura Y."/>
            <person name="Hayashi T."/>
        </authorList>
    </citation>
    <scope>NUCLEOTIDE SEQUENCE [LARGE SCALE GENOMIC DNA]</scope>
    <source>
        <strain evidence="9">MA-22A</strain>
    </source>
</reference>
<keyword evidence="4" id="KW-0564">Palmitate</keyword>
<evidence type="ECO:0000313" key="8">
    <source>
        <dbReference type="EMBL" id="BAQ48050.1"/>
    </source>
</evidence>
<keyword evidence="3" id="KW-0472">Membrane</keyword>
<gene>
    <name evidence="8" type="ORF">Maq22A_c25875</name>
</gene>
<dbReference type="InterPro" id="IPR032831">
    <property type="entry name" value="LptM_cons"/>
</dbReference>
<dbReference type="GO" id="GO:0009279">
    <property type="term" value="C:cell outer membrane"/>
    <property type="evidence" value="ECO:0007669"/>
    <property type="project" value="UniProtKB-SubCell"/>
</dbReference>
<feature type="region of interest" description="Disordered" evidence="7">
    <location>
        <begin position="54"/>
        <end position="146"/>
    </location>
</feature>
<keyword evidence="2" id="KW-0732">Signal</keyword>
<evidence type="ECO:0000256" key="2">
    <source>
        <dbReference type="ARBA" id="ARBA00022729"/>
    </source>
</evidence>
<organism evidence="8 9">
    <name type="scientific">Methylobacterium aquaticum</name>
    <dbReference type="NCBI Taxonomy" id="270351"/>
    <lineage>
        <taxon>Bacteria</taxon>
        <taxon>Pseudomonadati</taxon>
        <taxon>Pseudomonadota</taxon>
        <taxon>Alphaproteobacteria</taxon>
        <taxon>Hyphomicrobiales</taxon>
        <taxon>Methylobacteriaceae</taxon>
        <taxon>Methylobacterium</taxon>
    </lineage>
</organism>
<evidence type="ECO:0000256" key="3">
    <source>
        <dbReference type="ARBA" id="ARBA00023136"/>
    </source>
</evidence>
<reference evidence="8 9" key="1">
    <citation type="journal article" date="2015" name="Genome Announc.">
        <title>Complete Genome Sequence of Methylobacterium aquaticum Strain 22A, Isolated from Racomitrium japonicum Moss.</title>
        <authorList>
            <person name="Tani A."/>
            <person name="Ogura Y."/>
            <person name="Hayashi T."/>
            <person name="Kimbara K."/>
        </authorList>
    </citation>
    <scope>NUCLEOTIDE SEQUENCE [LARGE SCALE GENOMIC DNA]</scope>
    <source>
        <strain evidence="8 9">MA-22A</strain>
    </source>
</reference>
<evidence type="ECO:0000256" key="5">
    <source>
        <dbReference type="ARBA" id="ARBA00023237"/>
    </source>
</evidence>
<evidence type="ECO:0000256" key="7">
    <source>
        <dbReference type="SAM" id="MobiDB-lite"/>
    </source>
</evidence>
<evidence type="ECO:0008006" key="10">
    <source>
        <dbReference type="Google" id="ProtNLM"/>
    </source>
</evidence>
<dbReference type="KEGG" id="maqu:Maq22A_c25875"/>
<comment type="subcellular location">
    <subcellularLocation>
        <location evidence="1">Cell outer membrane</location>
        <topology evidence="1">Lipid-anchor</topology>
    </subcellularLocation>
</comment>
<feature type="compositionally biased region" description="Low complexity" evidence="7">
    <location>
        <begin position="63"/>
        <end position="72"/>
    </location>
</feature>
<accession>A0A0C6FXJ3</accession>
<evidence type="ECO:0000256" key="1">
    <source>
        <dbReference type="ARBA" id="ARBA00004459"/>
    </source>
</evidence>
<dbReference type="AlphaFoldDB" id="A0A0C6FXJ3"/>
<protein>
    <recommendedName>
        <fullName evidence="10">Lipoprotein</fullName>
    </recommendedName>
</protein>
<evidence type="ECO:0000313" key="9">
    <source>
        <dbReference type="Proteomes" id="UP000061432"/>
    </source>
</evidence>
<proteinExistence type="predicted"/>
<name>A0A0C6FXJ3_9HYPH</name>
<dbReference type="EMBL" id="AP014704">
    <property type="protein sequence ID" value="BAQ48050.1"/>
    <property type="molecule type" value="Genomic_DNA"/>
</dbReference>
<dbReference type="Pfam" id="PF13627">
    <property type="entry name" value="LptM_cons"/>
    <property type="match status" value="1"/>
</dbReference>
<evidence type="ECO:0000256" key="6">
    <source>
        <dbReference type="ARBA" id="ARBA00023288"/>
    </source>
</evidence>